<sequence>MDYKSTLDYYDTHSHEFYKTTVKVDLTGNQKLFLSKLKEGARILDFGCGSGRDAKYFLDRGYQVDATDGSAKMCRLAAEYTGINVKNMLFHELSAVNQYDGIWACSSILHLPADELADVMRKIAAALKERGILYTSFKYGTFEGERNGRFFTDMTEKKFAEFLEKIHELEIEEQWITSDARPGRGEEKWLNVILRKRGSRGNLR</sequence>
<dbReference type="InterPro" id="IPR029063">
    <property type="entry name" value="SAM-dependent_MTases_sf"/>
</dbReference>
<dbReference type="Gene3D" id="3.40.50.150">
    <property type="entry name" value="Vaccinia Virus protein VP39"/>
    <property type="match status" value="1"/>
</dbReference>
<accession>A0A9D1EQ39</accession>
<protein>
    <submittedName>
        <fullName evidence="4">Methyltransferase domain-containing protein</fullName>
    </submittedName>
</protein>
<keyword evidence="2" id="KW-0808">Transferase</keyword>
<dbReference type="Proteomes" id="UP000823935">
    <property type="component" value="Unassembled WGS sequence"/>
</dbReference>
<comment type="caution">
    <text evidence="4">The sequence shown here is derived from an EMBL/GenBank/DDBJ whole genome shotgun (WGS) entry which is preliminary data.</text>
</comment>
<dbReference type="AlphaFoldDB" id="A0A9D1EQ39"/>
<dbReference type="Pfam" id="PF13649">
    <property type="entry name" value="Methyltransf_25"/>
    <property type="match status" value="1"/>
</dbReference>
<dbReference type="GO" id="GO:0032259">
    <property type="term" value="P:methylation"/>
    <property type="evidence" value="ECO:0007669"/>
    <property type="project" value="UniProtKB-KW"/>
</dbReference>
<reference evidence="4" key="2">
    <citation type="journal article" date="2021" name="PeerJ">
        <title>Extensive microbial diversity within the chicken gut microbiome revealed by metagenomics and culture.</title>
        <authorList>
            <person name="Gilroy R."/>
            <person name="Ravi A."/>
            <person name="Getino M."/>
            <person name="Pursley I."/>
            <person name="Horton D.L."/>
            <person name="Alikhan N.F."/>
            <person name="Baker D."/>
            <person name="Gharbi K."/>
            <person name="Hall N."/>
            <person name="Watson M."/>
            <person name="Adriaenssens E.M."/>
            <person name="Foster-Nyarko E."/>
            <person name="Jarju S."/>
            <person name="Secka A."/>
            <person name="Antonio M."/>
            <person name="Oren A."/>
            <person name="Chaudhuri R.R."/>
            <person name="La Ragione R."/>
            <person name="Hildebrand F."/>
            <person name="Pallen M.J."/>
        </authorList>
    </citation>
    <scope>NUCLEOTIDE SEQUENCE</scope>
    <source>
        <strain evidence="4">CHK190-19873</strain>
    </source>
</reference>
<dbReference type="InterPro" id="IPR041698">
    <property type="entry name" value="Methyltransf_25"/>
</dbReference>
<dbReference type="PANTHER" id="PTHR43861:SF1">
    <property type="entry name" value="TRANS-ACONITATE 2-METHYLTRANSFERASE"/>
    <property type="match status" value="1"/>
</dbReference>
<evidence type="ECO:0000313" key="5">
    <source>
        <dbReference type="Proteomes" id="UP000823935"/>
    </source>
</evidence>
<reference evidence="4" key="1">
    <citation type="submission" date="2020-10" db="EMBL/GenBank/DDBJ databases">
        <authorList>
            <person name="Gilroy R."/>
        </authorList>
    </citation>
    <scope>NUCLEOTIDE SEQUENCE</scope>
    <source>
        <strain evidence="4">CHK190-19873</strain>
    </source>
</reference>
<dbReference type="PROSITE" id="PS50007">
    <property type="entry name" value="PIPLC_X_DOMAIN"/>
    <property type="match status" value="1"/>
</dbReference>
<dbReference type="SUPFAM" id="SSF53335">
    <property type="entry name" value="S-adenosyl-L-methionine-dependent methyltransferases"/>
    <property type="match status" value="1"/>
</dbReference>
<name>A0A9D1EQ39_9FIRM</name>
<organism evidence="4 5">
    <name type="scientific">Candidatus Limivivens intestinipullorum</name>
    <dbReference type="NCBI Taxonomy" id="2840858"/>
    <lineage>
        <taxon>Bacteria</taxon>
        <taxon>Bacillati</taxon>
        <taxon>Bacillota</taxon>
        <taxon>Clostridia</taxon>
        <taxon>Lachnospirales</taxon>
        <taxon>Lachnospiraceae</taxon>
        <taxon>Lachnospiraceae incertae sedis</taxon>
        <taxon>Candidatus Limivivens</taxon>
    </lineage>
</organism>
<dbReference type="PANTHER" id="PTHR43861">
    <property type="entry name" value="TRANS-ACONITATE 2-METHYLTRANSFERASE-RELATED"/>
    <property type="match status" value="1"/>
</dbReference>
<keyword evidence="1 4" id="KW-0489">Methyltransferase</keyword>
<feature type="domain" description="Methyltransferase" evidence="3">
    <location>
        <begin position="43"/>
        <end position="131"/>
    </location>
</feature>
<dbReference type="EMBL" id="DVIQ01000007">
    <property type="protein sequence ID" value="HIS30190.1"/>
    <property type="molecule type" value="Genomic_DNA"/>
</dbReference>
<evidence type="ECO:0000256" key="1">
    <source>
        <dbReference type="ARBA" id="ARBA00022603"/>
    </source>
</evidence>
<dbReference type="CDD" id="cd02440">
    <property type="entry name" value="AdoMet_MTases"/>
    <property type="match status" value="1"/>
</dbReference>
<proteinExistence type="predicted"/>
<gene>
    <name evidence="4" type="ORF">IAB44_01355</name>
</gene>
<evidence type="ECO:0000259" key="3">
    <source>
        <dbReference type="Pfam" id="PF13649"/>
    </source>
</evidence>
<dbReference type="GO" id="GO:0008168">
    <property type="term" value="F:methyltransferase activity"/>
    <property type="evidence" value="ECO:0007669"/>
    <property type="project" value="UniProtKB-KW"/>
</dbReference>
<evidence type="ECO:0000313" key="4">
    <source>
        <dbReference type="EMBL" id="HIS30190.1"/>
    </source>
</evidence>
<evidence type="ECO:0000256" key="2">
    <source>
        <dbReference type="ARBA" id="ARBA00022679"/>
    </source>
</evidence>